<protein>
    <submittedName>
        <fullName evidence="1">Uncharacterized protein</fullName>
    </submittedName>
</protein>
<organism evidence="1 2">
    <name type="scientific">Glutamicibacter arilaitensis</name>
    <dbReference type="NCBI Taxonomy" id="256701"/>
    <lineage>
        <taxon>Bacteria</taxon>
        <taxon>Bacillati</taxon>
        <taxon>Actinomycetota</taxon>
        <taxon>Actinomycetes</taxon>
        <taxon>Micrococcales</taxon>
        <taxon>Micrococcaceae</taxon>
        <taxon>Glutamicibacter</taxon>
    </lineage>
</organism>
<dbReference type="AlphaFoldDB" id="A0A4Y8TZ86"/>
<name>A0A4Y8TZ86_9MICC</name>
<sequence length="103" mass="11340">MTVSQIQDAIEAGQLTEMVSLALCLGPEATYENFDFRRISDDAQPYGEFAKLWVHSAPAPAKPLIARWVLDIATSESAYLEIESEAASCLRARSRMPRIALPA</sequence>
<dbReference type="Proteomes" id="UP000297638">
    <property type="component" value="Unassembled WGS sequence"/>
</dbReference>
<comment type="caution">
    <text evidence="1">The sequence shown here is derived from an EMBL/GenBank/DDBJ whole genome shotgun (WGS) entry which is preliminary data.</text>
</comment>
<dbReference type="EMBL" id="SPDS01000001">
    <property type="protein sequence ID" value="TFH57516.1"/>
    <property type="molecule type" value="Genomic_DNA"/>
</dbReference>
<gene>
    <name evidence="1" type="ORF">EXY26_11255</name>
</gene>
<dbReference type="RefSeq" id="WP_134780427.1">
    <property type="nucleotide sequence ID" value="NZ_SPDS01000001.1"/>
</dbReference>
<reference evidence="1 2" key="1">
    <citation type="submission" date="2019-03" db="EMBL/GenBank/DDBJ databases">
        <title>Glutamicibacter sp. LJH19 genome.</title>
        <authorList>
            <person name="Sinai Borker S."/>
            <person name="Kumar R."/>
        </authorList>
    </citation>
    <scope>NUCLEOTIDE SEQUENCE [LARGE SCALE GENOMIC DNA]</scope>
    <source>
        <strain evidence="1 2">LJH19</strain>
    </source>
</reference>
<evidence type="ECO:0000313" key="1">
    <source>
        <dbReference type="EMBL" id="TFH57516.1"/>
    </source>
</evidence>
<accession>A0A4Y8TZ86</accession>
<evidence type="ECO:0000313" key="2">
    <source>
        <dbReference type="Proteomes" id="UP000297638"/>
    </source>
</evidence>
<proteinExistence type="predicted"/>